<dbReference type="EMBL" id="DS113395">
    <property type="protein sequence ID" value="EAY07647.1"/>
    <property type="molecule type" value="Genomic_DNA"/>
</dbReference>
<name>A2EI87_TRIV3</name>
<reference evidence="2" key="2">
    <citation type="journal article" date="2007" name="Science">
        <title>Draft genome sequence of the sexually transmitted pathogen Trichomonas vaginalis.</title>
        <authorList>
            <person name="Carlton J.M."/>
            <person name="Hirt R.P."/>
            <person name="Silva J.C."/>
            <person name="Delcher A.L."/>
            <person name="Schatz M."/>
            <person name="Zhao Q."/>
            <person name="Wortman J.R."/>
            <person name="Bidwell S.L."/>
            <person name="Alsmark U.C.M."/>
            <person name="Besteiro S."/>
            <person name="Sicheritz-Ponten T."/>
            <person name="Noel C.J."/>
            <person name="Dacks J.B."/>
            <person name="Foster P.G."/>
            <person name="Simillion C."/>
            <person name="Van de Peer Y."/>
            <person name="Miranda-Saavedra D."/>
            <person name="Barton G.J."/>
            <person name="Westrop G.D."/>
            <person name="Mueller S."/>
            <person name="Dessi D."/>
            <person name="Fiori P.L."/>
            <person name="Ren Q."/>
            <person name="Paulsen I."/>
            <person name="Zhang H."/>
            <person name="Bastida-Corcuera F.D."/>
            <person name="Simoes-Barbosa A."/>
            <person name="Brown M.T."/>
            <person name="Hayes R.D."/>
            <person name="Mukherjee M."/>
            <person name="Okumura C.Y."/>
            <person name="Schneider R."/>
            <person name="Smith A.J."/>
            <person name="Vanacova S."/>
            <person name="Villalvazo M."/>
            <person name="Haas B.J."/>
            <person name="Pertea M."/>
            <person name="Feldblyum T.V."/>
            <person name="Utterback T.R."/>
            <person name="Shu C.L."/>
            <person name="Osoegawa K."/>
            <person name="de Jong P.J."/>
            <person name="Hrdy I."/>
            <person name="Horvathova L."/>
            <person name="Zubacova Z."/>
            <person name="Dolezal P."/>
            <person name="Malik S.B."/>
            <person name="Logsdon J.M. Jr."/>
            <person name="Henze K."/>
            <person name="Gupta A."/>
            <person name="Wang C.C."/>
            <person name="Dunne R.L."/>
            <person name="Upcroft J.A."/>
            <person name="Upcroft P."/>
            <person name="White O."/>
            <person name="Salzberg S.L."/>
            <person name="Tang P."/>
            <person name="Chiu C.-H."/>
            <person name="Lee Y.-S."/>
            <person name="Embley T.M."/>
            <person name="Coombs G.H."/>
            <person name="Mottram J.C."/>
            <person name="Tachezy J."/>
            <person name="Fraser-Liggett C.M."/>
            <person name="Johnson P.J."/>
        </authorList>
    </citation>
    <scope>NUCLEOTIDE SEQUENCE [LARGE SCALE GENOMIC DNA]</scope>
    <source>
        <strain evidence="2">G3</strain>
    </source>
</reference>
<dbReference type="VEuPathDB" id="TrichDB:TVAG_430110"/>
<evidence type="ECO:0000313" key="2">
    <source>
        <dbReference type="EMBL" id="EAY07647.1"/>
    </source>
</evidence>
<dbReference type="AlphaFoldDB" id="A2EI87"/>
<protein>
    <submittedName>
        <fullName evidence="2">Uncharacterized protein</fullName>
    </submittedName>
</protein>
<organism evidence="2 3">
    <name type="scientific">Trichomonas vaginalis (strain ATCC PRA-98 / G3)</name>
    <dbReference type="NCBI Taxonomy" id="412133"/>
    <lineage>
        <taxon>Eukaryota</taxon>
        <taxon>Metamonada</taxon>
        <taxon>Parabasalia</taxon>
        <taxon>Trichomonadida</taxon>
        <taxon>Trichomonadidae</taxon>
        <taxon>Trichomonas</taxon>
    </lineage>
</organism>
<gene>
    <name evidence="2" type="ORF">TVAG_430110</name>
</gene>
<dbReference type="InParanoid" id="A2EI87"/>
<dbReference type="Proteomes" id="UP000001542">
    <property type="component" value="Unassembled WGS sequence"/>
</dbReference>
<sequence length="59" mass="6529">MTEVPLLDQHTSEVQSTVDTDSEQYRLGGRSPLKTLFALLAGPLLSQLTQSRVIIDFVI</sequence>
<evidence type="ECO:0000313" key="3">
    <source>
        <dbReference type="Proteomes" id="UP000001542"/>
    </source>
</evidence>
<reference evidence="2" key="1">
    <citation type="submission" date="2006-10" db="EMBL/GenBank/DDBJ databases">
        <authorList>
            <person name="Amadeo P."/>
            <person name="Zhao Q."/>
            <person name="Wortman J."/>
            <person name="Fraser-Liggett C."/>
            <person name="Carlton J."/>
        </authorList>
    </citation>
    <scope>NUCLEOTIDE SEQUENCE</scope>
    <source>
        <strain evidence="2">G3</strain>
    </source>
</reference>
<evidence type="ECO:0000256" key="1">
    <source>
        <dbReference type="SAM" id="MobiDB-lite"/>
    </source>
</evidence>
<keyword evidence="3" id="KW-1185">Reference proteome</keyword>
<proteinExistence type="predicted"/>
<accession>A2EI87</accession>
<feature type="region of interest" description="Disordered" evidence="1">
    <location>
        <begin position="1"/>
        <end position="20"/>
    </location>
</feature>